<keyword evidence="2 5" id="KW-0963">Cytoplasm</keyword>
<comment type="subcellular location">
    <subcellularLocation>
        <location evidence="5">Cytoplasm</location>
        <location evidence="5">Cytoskeleton</location>
        <location evidence="5">Microtubule organizing center</location>
    </subcellularLocation>
</comment>
<evidence type="ECO:0000256" key="1">
    <source>
        <dbReference type="ARBA" id="ARBA00010337"/>
    </source>
</evidence>
<dbReference type="InterPro" id="IPR032797">
    <property type="entry name" value="Mod21_N"/>
</dbReference>
<feature type="domain" description="Gamma tubulin complex component protein N-terminal" evidence="9">
    <location>
        <begin position="211"/>
        <end position="523"/>
    </location>
</feature>
<gene>
    <name evidence="10" type="ORF">BJ878DRAFT_430079</name>
</gene>
<dbReference type="Gene3D" id="1.20.120.1900">
    <property type="entry name" value="Gamma-tubulin complex, C-terminal domain"/>
    <property type="match status" value="1"/>
</dbReference>
<reference evidence="10" key="1">
    <citation type="journal article" date="2021" name="IMA Fungus">
        <title>Genomic characterization of three marine fungi, including Emericellopsis atlantica sp. nov. with signatures of a generalist lifestyle and marine biomass degradation.</title>
        <authorList>
            <person name="Hagestad O.C."/>
            <person name="Hou L."/>
            <person name="Andersen J.H."/>
            <person name="Hansen E.H."/>
            <person name="Altermark B."/>
            <person name="Li C."/>
            <person name="Kuhnert E."/>
            <person name="Cox R.J."/>
            <person name="Crous P.W."/>
            <person name="Spatafora J.W."/>
            <person name="Lail K."/>
            <person name="Amirebrahimi M."/>
            <person name="Lipzen A."/>
            <person name="Pangilinan J."/>
            <person name="Andreopoulos W."/>
            <person name="Hayes R.D."/>
            <person name="Ng V."/>
            <person name="Grigoriev I.V."/>
            <person name="Jackson S.A."/>
            <person name="Sutton T.D.S."/>
            <person name="Dobson A.D.W."/>
            <person name="Rama T."/>
        </authorList>
    </citation>
    <scope>NUCLEOTIDE SEQUENCE</scope>
    <source>
        <strain evidence="10">TRa3180A</strain>
    </source>
</reference>
<feature type="domain" description="Gamma tubulin complex component C-terminal" evidence="7">
    <location>
        <begin position="527"/>
        <end position="784"/>
    </location>
</feature>
<dbReference type="OrthoDB" id="66546at2759"/>
<evidence type="ECO:0000256" key="5">
    <source>
        <dbReference type="RuleBase" id="RU363050"/>
    </source>
</evidence>
<dbReference type="GO" id="GO:0005874">
    <property type="term" value="C:microtubule"/>
    <property type="evidence" value="ECO:0007669"/>
    <property type="project" value="UniProtKB-KW"/>
</dbReference>
<dbReference type="GO" id="GO:0051321">
    <property type="term" value="P:meiotic cell cycle"/>
    <property type="evidence" value="ECO:0007669"/>
    <property type="project" value="TreeGrafter"/>
</dbReference>
<proteinExistence type="inferred from homology"/>
<dbReference type="PANTHER" id="PTHR19302:SF33">
    <property type="entry name" value="GAMMA-TUBULIN COMPLEX COMPONENT 5"/>
    <property type="match status" value="1"/>
</dbReference>
<comment type="caution">
    <text evidence="10">The sequence shown here is derived from an EMBL/GenBank/DDBJ whole genome shotgun (WGS) entry which is preliminary data.</text>
</comment>
<evidence type="ECO:0000256" key="4">
    <source>
        <dbReference type="ARBA" id="ARBA00023212"/>
    </source>
</evidence>
<dbReference type="GO" id="GO:0000930">
    <property type="term" value="C:gamma-tubulin complex"/>
    <property type="evidence" value="ECO:0007669"/>
    <property type="project" value="TreeGrafter"/>
</dbReference>
<evidence type="ECO:0000259" key="7">
    <source>
        <dbReference type="Pfam" id="PF04130"/>
    </source>
</evidence>
<keyword evidence="4 5" id="KW-0206">Cytoskeleton</keyword>
<dbReference type="GO" id="GO:0000922">
    <property type="term" value="C:spindle pole"/>
    <property type="evidence" value="ECO:0007669"/>
    <property type="project" value="InterPro"/>
</dbReference>
<accession>A0A9P7YVP1</accession>
<evidence type="ECO:0000313" key="11">
    <source>
        <dbReference type="Proteomes" id="UP000887226"/>
    </source>
</evidence>
<dbReference type="InterPro" id="IPR007259">
    <property type="entry name" value="GCP"/>
</dbReference>
<dbReference type="GO" id="GO:0031122">
    <property type="term" value="P:cytoplasmic microtubule organization"/>
    <property type="evidence" value="ECO:0007669"/>
    <property type="project" value="TreeGrafter"/>
</dbReference>
<organism evidence="10 11">
    <name type="scientific">Calycina marina</name>
    <dbReference type="NCBI Taxonomy" id="1763456"/>
    <lineage>
        <taxon>Eukaryota</taxon>
        <taxon>Fungi</taxon>
        <taxon>Dikarya</taxon>
        <taxon>Ascomycota</taxon>
        <taxon>Pezizomycotina</taxon>
        <taxon>Leotiomycetes</taxon>
        <taxon>Helotiales</taxon>
        <taxon>Pezizellaceae</taxon>
        <taxon>Calycina</taxon>
    </lineage>
</organism>
<dbReference type="Pfam" id="PF17681">
    <property type="entry name" value="GCP_N_terminal"/>
    <property type="match status" value="1"/>
</dbReference>
<dbReference type="GO" id="GO:0051225">
    <property type="term" value="P:spindle assembly"/>
    <property type="evidence" value="ECO:0007669"/>
    <property type="project" value="TreeGrafter"/>
</dbReference>
<dbReference type="Pfam" id="PF04130">
    <property type="entry name" value="GCP_C_terminal"/>
    <property type="match status" value="1"/>
</dbReference>
<evidence type="ECO:0000256" key="3">
    <source>
        <dbReference type="ARBA" id="ARBA00022701"/>
    </source>
</evidence>
<dbReference type="GO" id="GO:0000278">
    <property type="term" value="P:mitotic cell cycle"/>
    <property type="evidence" value="ECO:0007669"/>
    <property type="project" value="TreeGrafter"/>
</dbReference>
<dbReference type="InterPro" id="IPR041470">
    <property type="entry name" value="GCP_N"/>
</dbReference>
<keyword evidence="3 5" id="KW-0493">Microtubule</keyword>
<dbReference type="GO" id="GO:0005816">
    <property type="term" value="C:spindle pole body"/>
    <property type="evidence" value="ECO:0007669"/>
    <property type="project" value="UniProtKB-ARBA"/>
</dbReference>
<dbReference type="CDD" id="cd22572">
    <property type="entry name" value="GCP5_NTD"/>
    <property type="match status" value="1"/>
</dbReference>
<evidence type="ECO:0000259" key="9">
    <source>
        <dbReference type="Pfam" id="PF17681"/>
    </source>
</evidence>
<name>A0A9P7YVP1_9HELO</name>
<dbReference type="InterPro" id="IPR040457">
    <property type="entry name" value="GCP_C"/>
</dbReference>
<evidence type="ECO:0000313" key="10">
    <source>
        <dbReference type="EMBL" id="KAG9240536.1"/>
    </source>
</evidence>
<dbReference type="GO" id="GO:0043015">
    <property type="term" value="F:gamma-tubulin binding"/>
    <property type="evidence" value="ECO:0007669"/>
    <property type="project" value="InterPro"/>
</dbReference>
<comment type="similarity">
    <text evidence="1 5">Belongs to the TUBGCP family.</text>
</comment>
<evidence type="ECO:0000256" key="2">
    <source>
        <dbReference type="ARBA" id="ARBA00022490"/>
    </source>
</evidence>
<feature type="region of interest" description="Disordered" evidence="6">
    <location>
        <begin position="130"/>
        <end position="154"/>
    </location>
</feature>
<dbReference type="Pfam" id="PF14609">
    <property type="entry name" value="GCP5-Mod21_N"/>
    <property type="match status" value="1"/>
</dbReference>
<feature type="domain" description="Gamma-Tubulin ring complex non-core subunit mod21 N-terminal" evidence="8">
    <location>
        <begin position="44"/>
        <end position="136"/>
    </location>
</feature>
<sequence>MAHIAKLGALTDELVVLLTSTSPKANQFDVENRLDGLEEKLAVYNEDLLANALKKRRDALVGSDQKWVPEILHLLLELSDKPLSKSRLEDLDFNKELPPDTGPNLRWEDLAAEDPLLRSNSVWKNVDFGAESSEDDDFDDTQSKLSELTEPTDDSNFVENFTSLLEESSIKDAAIEDLKKIRKAQFWQKDPSVSGARLTTVKKPMSELQAIREVLFMLSGYPTSLFEDVGDAPNGIIASTSYALKHVSIDGFQHVIRDLAKHWPSLKTLRSWVEKEQTIPLVQVLRNAIAARLDIFDMTLTDLQHKCVVMPGDVVVSLLQIQSDVNKNARPLLRLSRMVTDVSGGSQTHAFRYLEMLFDETCNYQLHGDDEMYSYFGTLFFECFQVYLRPIRRWMEEGELMQNDKVFFISEVLSATDLGTLWKSKFKIRKTPAGVLHAPVFMHASACKIFTTGKSVVVLKLLNRFRHLSGSRNDEPLLNFNVVCSPLNFQLAPFSELFNMAIDNWVKSKHQFASLTLRKTLFESCNLHESLNAISSLYLLDDGAIAAQFVAPIFDKLDTLDPSWNDRHTVTEYAQSTFGILPCVASDHLQILIRSLPRKYEAVEKCRRSVKTLAVIEMKYMLSWPVQIILKPASKISYQKIFSFLVQIRRSSHILQRRRIVEDTLGRTNSTDERALYYYVRTRLLWFTQTLYNYLTAVVLEPNTRAMKLTLRDADDLDAMIIVHETYMKTILDQALLGSKLELIHMSILKILDQSIQLEDAQAANSSETRALKSQQRDRMDLSMASLGLQTPAKSSKYAYSFRRSTRVRDAESSDDELNVDLSILTSTYDEEDEVSFVEALWKIRADYDRLVRFVASGVRGAARASGGEESKSWDLFGEMLESGLDIKTVSWK</sequence>
<dbReference type="Proteomes" id="UP000887226">
    <property type="component" value="Unassembled WGS sequence"/>
</dbReference>
<evidence type="ECO:0000256" key="6">
    <source>
        <dbReference type="SAM" id="MobiDB-lite"/>
    </source>
</evidence>
<dbReference type="InterPro" id="IPR059169">
    <property type="entry name" value="GCP5_N_ext"/>
</dbReference>
<dbReference type="PANTHER" id="PTHR19302">
    <property type="entry name" value="GAMMA TUBULIN COMPLEX PROTEIN"/>
    <property type="match status" value="1"/>
</dbReference>
<dbReference type="GO" id="GO:0051011">
    <property type="term" value="F:microtubule minus-end binding"/>
    <property type="evidence" value="ECO:0007669"/>
    <property type="project" value="TreeGrafter"/>
</dbReference>
<dbReference type="GO" id="GO:0007020">
    <property type="term" value="P:microtubule nucleation"/>
    <property type="evidence" value="ECO:0007669"/>
    <property type="project" value="InterPro"/>
</dbReference>
<keyword evidence="11" id="KW-1185">Reference proteome</keyword>
<evidence type="ECO:0000259" key="8">
    <source>
        <dbReference type="Pfam" id="PF14609"/>
    </source>
</evidence>
<dbReference type="AlphaFoldDB" id="A0A9P7YVP1"/>
<protein>
    <recommendedName>
        <fullName evidence="5">Spindle pole body component</fullName>
    </recommendedName>
</protein>
<dbReference type="InterPro" id="IPR042241">
    <property type="entry name" value="GCP_C_sf"/>
</dbReference>
<dbReference type="EMBL" id="MU254415">
    <property type="protein sequence ID" value="KAG9240536.1"/>
    <property type="molecule type" value="Genomic_DNA"/>
</dbReference>